<keyword evidence="5" id="KW-1185">Reference proteome</keyword>
<dbReference type="InterPro" id="IPR038719">
    <property type="entry name" value="Phycobilisome_asu/bsu_sf"/>
</dbReference>
<dbReference type="GO" id="GO:0015979">
    <property type="term" value="P:photosynthesis"/>
    <property type="evidence" value="ECO:0007669"/>
    <property type="project" value="InterPro"/>
</dbReference>
<keyword evidence="3" id="KW-0089">Bile pigment</keyword>
<dbReference type="GO" id="GO:0030089">
    <property type="term" value="C:phycobilisome"/>
    <property type="evidence" value="ECO:0007669"/>
    <property type="project" value="InterPro"/>
</dbReference>
<accession>A0AAE4FU97</accession>
<keyword evidence="2" id="KW-0157">Chromophore</keyword>
<dbReference type="RefSeq" id="WP_322878544.1">
    <property type="nucleotide sequence ID" value="NZ_JAVMIP010000010.1"/>
</dbReference>
<sequence>MQPDLALLFYKAEDHYLSDVELKVFKHHTDSLKQRLTFYELLREKELEIWQPVADRLQQAFSQEADATLEQILRQGIALFRYGAMAMLLNNPEFLQRRLLEWLTDIVASRQSQGLVTTLHQLLQARLREMLTDKEVDLILPFLDQAQATLVGTVPLVTVA</sequence>
<dbReference type="SUPFAM" id="SSF46458">
    <property type="entry name" value="Globin-like"/>
    <property type="match status" value="1"/>
</dbReference>
<evidence type="ECO:0000256" key="1">
    <source>
        <dbReference type="ARBA" id="ARBA00008182"/>
    </source>
</evidence>
<reference evidence="5" key="1">
    <citation type="submission" date="2023-07" db="EMBL/GenBank/DDBJ databases">
        <authorList>
            <person name="Luz R."/>
            <person name="Cordeiro R."/>
            <person name="Fonseca A."/>
            <person name="Goncalves V."/>
        </authorList>
    </citation>
    <scope>NUCLEOTIDE SEQUENCE [LARGE SCALE GENOMIC DNA]</scope>
    <source>
        <strain evidence="5">BACA0444</strain>
    </source>
</reference>
<comment type="caution">
    <text evidence="4">The sequence shown here is derived from an EMBL/GenBank/DDBJ whole genome shotgun (WGS) entry which is preliminary data.</text>
</comment>
<evidence type="ECO:0000256" key="2">
    <source>
        <dbReference type="ARBA" id="ARBA00022991"/>
    </source>
</evidence>
<dbReference type="Pfam" id="PF00502">
    <property type="entry name" value="Phycobilisome"/>
    <property type="match status" value="1"/>
</dbReference>
<organism evidence="4 5">
    <name type="scientific">Pseudocalidococcus azoricus BACA0444</name>
    <dbReference type="NCBI Taxonomy" id="2918990"/>
    <lineage>
        <taxon>Bacteria</taxon>
        <taxon>Bacillati</taxon>
        <taxon>Cyanobacteriota</taxon>
        <taxon>Cyanophyceae</taxon>
        <taxon>Acaryochloridales</taxon>
        <taxon>Thermosynechococcaceae</taxon>
        <taxon>Pseudocalidococcus</taxon>
        <taxon>Pseudocalidococcus azoricus</taxon>
    </lineage>
</organism>
<protein>
    <submittedName>
        <fullName evidence="4">Phycobilisome protein</fullName>
    </submittedName>
</protein>
<name>A0AAE4FU97_9CYAN</name>
<dbReference type="EMBL" id="JAVMIP010000010">
    <property type="protein sequence ID" value="MDS3861302.1"/>
    <property type="molecule type" value="Genomic_DNA"/>
</dbReference>
<dbReference type="InterPro" id="IPR012128">
    <property type="entry name" value="Phycobilisome_asu/bsu"/>
</dbReference>
<proteinExistence type="inferred from homology"/>
<gene>
    <name evidence="4" type="ORF">RIF25_10835</name>
</gene>
<comment type="similarity">
    <text evidence="1">Belongs to the phycobiliprotein family.</text>
</comment>
<dbReference type="Gene3D" id="1.10.490.20">
    <property type="entry name" value="Phycocyanins"/>
    <property type="match status" value="1"/>
</dbReference>
<dbReference type="InterPro" id="IPR009050">
    <property type="entry name" value="Globin-like_sf"/>
</dbReference>
<evidence type="ECO:0000313" key="4">
    <source>
        <dbReference type="EMBL" id="MDS3861302.1"/>
    </source>
</evidence>
<evidence type="ECO:0000256" key="3">
    <source>
        <dbReference type="ARBA" id="ARBA00023307"/>
    </source>
</evidence>
<dbReference type="Proteomes" id="UP001268256">
    <property type="component" value="Unassembled WGS sequence"/>
</dbReference>
<dbReference type="AlphaFoldDB" id="A0AAE4FU97"/>
<evidence type="ECO:0000313" key="5">
    <source>
        <dbReference type="Proteomes" id="UP001268256"/>
    </source>
</evidence>